<evidence type="ECO:0000256" key="5">
    <source>
        <dbReference type="SAM" id="Phobius"/>
    </source>
</evidence>
<dbReference type="SUPFAM" id="SSF49478">
    <property type="entry name" value="Cna protein B-type domain"/>
    <property type="match status" value="1"/>
</dbReference>
<dbReference type="Pfam" id="PF19044">
    <property type="entry name" value="P-loop_TraG"/>
    <property type="match status" value="1"/>
</dbReference>
<feature type="domain" description="SpaA-like prealbumin fold" evidence="7">
    <location>
        <begin position="1040"/>
        <end position="1119"/>
    </location>
</feature>
<feature type="domain" description="SpaA-like prealbumin fold" evidence="7">
    <location>
        <begin position="1380"/>
        <end position="1458"/>
    </location>
</feature>
<feature type="domain" description="SpaA-like prealbumin fold" evidence="7">
    <location>
        <begin position="1790"/>
        <end position="1874"/>
    </location>
</feature>
<dbReference type="NCBIfam" id="NF045971">
    <property type="entry name" value="conju_CD1110"/>
    <property type="match status" value="1"/>
</dbReference>
<protein>
    <recommendedName>
        <fullName evidence="11">Peptidase C51 domain-containing protein</fullName>
    </recommendedName>
</protein>
<dbReference type="SUPFAM" id="SSF52540">
    <property type="entry name" value="P-loop containing nucleoside triphosphate hydrolases"/>
    <property type="match status" value="1"/>
</dbReference>
<feature type="domain" description="TraG P-loop" evidence="8">
    <location>
        <begin position="454"/>
        <end position="746"/>
    </location>
</feature>
<evidence type="ECO:0000256" key="4">
    <source>
        <dbReference type="SAM" id="MobiDB-lite"/>
    </source>
</evidence>
<evidence type="ECO:0000256" key="1">
    <source>
        <dbReference type="ARBA" id="ARBA00007257"/>
    </source>
</evidence>
<evidence type="ECO:0000259" key="8">
    <source>
        <dbReference type="Pfam" id="PF19044"/>
    </source>
</evidence>
<evidence type="ECO:0000313" key="9">
    <source>
        <dbReference type="EMBL" id="GAA6500244.1"/>
    </source>
</evidence>
<evidence type="ECO:0008006" key="11">
    <source>
        <dbReference type="Google" id="ProtNLM"/>
    </source>
</evidence>
<dbReference type="EMBL" id="BAABZQ010000001">
    <property type="protein sequence ID" value="GAA6500244.1"/>
    <property type="molecule type" value="Genomic_DNA"/>
</dbReference>
<dbReference type="InterPro" id="IPR043964">
    <property type="entry name" value="P-loop_TraG"/>
</dbReference>
<feature type="domain" description="SpaA-like prealbumin fold" evidence="7">
    <location>
        <begin position="1680"/>
        <end position="1776"/>
    </location>
</feature>
<dbReference type="Pfam" id="PF05257">
    <property type="entry name" value="CHAP"/>
    <property type="match status" value="1"/>
</dbReference>
<keyword evidence="3" id="KW-0732">Signal</keyword>
<dbReference type="InterPro" id="IPR038765">
    <property type="entry name" value="Papain-like_cys_pep_sf"/>
</dbReference>
<feature type="domain" description="SpaA-like prealbumin fold" evidence="7">
    <location>
        <begin position="1877"/>
        <end position="1962"/>
    </location>
</feature>
<dbReference type="SUPFAM" id="SSF54001">
    <property type="entry name" value="Cysteine proteinases"/>
    <property type="match status" value="1"/>
</dbReference>
<reference evidence="9 10" key="1">
    <citation type="submission" date="2024-04" db="EMBL/GenBank/DDBJ databases">
        <title>Defined microbial consortia suppress multidrug-resistant proinflammatory Enterobacteriaceae via ecological control.</title>
        <authorList>
            <person name="Furuichi M."/>
            <person name="Kawaguchi T."/>
            <person name="Pust M."/>
            <person name="Yasuma K."/>
            <person name="Plichta D."/>
            <person name="Hasegawa N."/>
            <person name="Ohya T."/>
            <person name="Bhattarai S."/>
            <person name="Sasajima S."/>
            <person name="Aoto Y."/>
            <person name="Tuganbaev T."/>
            <person name="Yaginuma M."/>
            <person name="Ueda M."/>
            <person name="Okahashi N."/>
            <person name="Amafuji K."/>
            <person name="Kiridooshi Y."/>
            <person name="Sugita K."/>
            <person name="Strazar M."/>
            <person name="Skelly A."/>
            <person name="Suda W."/>
            <person name="Hattori M."/>
            <person name="Nakamoto N."/>
            <person name="Caballero S."/>
            <person name="Norman J."/>
            <person name="Olle B."/>
            <person name="Tanoue T."/>
            <person name="Arita M."/>
            <person name="Bucci V."/>
            <person name="Atarashi K."/>
            <person name="Xavier R."/>
            <person name="Honda K."/>
        </authorList>
    </citation>
    <scope>NUCLEOTIDE SEQUENCE [LARGE SCALE GENOMIC DNA]</scope>
    <source>
        <strain evidence="10">k34-0107-D12</strain>
    </source>
</reference>
<feature type="domain" description="Peptidase C51" evidence="6">
    <location>
        <begin position="938"/>
        <end position="1022"/>
    </location>
</feature>
<dbReference type="Gene3D" id="3.90.1720.10">
    <property type="entry name" value="endopeptidase domain like (from Nostoc punctiforme)"/>
    <property type="match status" value="1"/>
</dbReference>
<evidence type="ECO:0000259" key="7">
    <source>
        <dbReference type="Pfam" id="PF17802"/>
    </source>
</evidence>
<dbReference type="Gene3D" id="1.10.8.730">
    <property type="match status" value="1"/>
</dbReference>
<comment type="caution">
    <text evidence="9">The sequence shown here is derived from an EMBL/GenBank/DDBJ whole genome shotgun (WGS) entry which is preliminary data.</text>
</comment>
<feature type="domain" description="SpaA-like prealbumin fold" evidence="7">
    <location>
        <begin position="1575"/>
        <end position="1665"/>
    </location>
</feature>
<feature type="domain" description="SpaA-like prealbumin fold" evidence="7">
    <location>
        <begin position="1255"/>
        <end position="1362"/>
    </location>
</feature>
<feature type="domain" description="SpaA-like prealbumin fold" evidence="7">
    <location>
        <begin position="1124"/>
        <end position="1225"/>
    </location>
</feature>
<evidence type="ECO:0000256" key="3">
    <source>
        <dbReference type="ARBA" id="ARBA00022729"/>
    </source>
</evidence>
<dbReference type="Proteomes" id="UP001600941">
    <property type="component" value="Unassembled WGS sequence"/>
</dbReference>
<proteinExistence type="inferred from homology"/>
<keyword evidence="10" id="KW-1185">Reference proteome</keyword>
<dbReference type="InterPro" id="IPR013783">
    <property type="entry name" value="Ig-like_fold"/>
</dbReference>
<sequence>MSKGQTKKTREAAGNRRKLTRAEKKQIAAVIRQAKGDGKAHTAQQTIPYLAMYPDGICKVAQRKYSKSIAFEDINYQLAQADDKTAIFENWCDFLNYFDASVNVQLSFINQGSQQEQAARAIHIPPQNDDFNSIRTEYSDMLKAQLAKGNNGLVKHKYITFSIEADNPAAAKARLSRIETDVLNNFKVLGVSAHPLSGYERLKVLHGVFHPAGEPFSFSYDWLTPTGLTTKDFIAPSSFKFGEGRYFAMGKKTGAVSFLEILAPELNDRILADMLDLETGVIVNLHIKSIDQSEAIKTIKRKITDLDKMKIEEQKKAVRSGYDIDILPSDLATFGNEAKNLLQDLQSRNERMFLLTFLVVNMADTKRKLENDIFAAAGIAQKYNCALTRLDYQQEAGLMSSVPLGENLIPIQRGLTTSSTAIFIPFITQELFQTGAALYYGLNALSNNMILCDRKQLKNPNGLILGTPGSGKSFAAKREITNAFLITDDDIFICDPEAEYFALVKRLGGQVIRLSPTGKGMDGTPQYVNPMDMNLNYSEDDSPLALKSDFILSLCELVIGGKEGLQPVDKTVIDRAVRNVYRDYLADPVPEKMPILGDLYNELLKQPEPEAARIAAALELYVSGSLNVFNHRTNVELSNRLVCFDIKQLGKQLKKLGMLIVQDQIWNRVTINRAEKKSTRYYMDEFHLLLKEEQTAAYSVEIWKRFRKWGGIPTAITQNIKDLLASREVENIFENSDFVLMLNQAQGDRAILAKQLNISPQQMKYVTHTEAGEGLIFYGNVVLPFVDHELASYLTALLQSYTPQNAQAELKRLFGLQYTLTLTEEIEIRTTTDEEGNEEEYEYRILNVKLTNKSIASLAEELLNPQQFEMFKVYLQTQGNKPLIFGGGSPDGSPSEDLSGVEFVNGTRPGNPELMELAKQQVGNVGGYPYWSWYGFNSRVEWCACFVSWCYNQAGKSEPRFAGCEWQGVPWFQSRGQWGARGYENIAPGDAIFFDWDLDGVADHVGLVLGRDGSRVYTVEGNSGDACKIKSYDLNYQCIKNPLDGAVYGIYTDSKCEHLLMEMPITGEEGKAVSDYFESAIKTVYVKEIKAPDKYAQSDVIHKVDVEAGKTVTITVTDERVKGAVHIKKIDKETQDFLPQGDSSLAGAVYGLYAREDIVHPDGKTGVLFKKDSLIAQGVIKEDGTLDFSKLYLGKMYVKEITPPEGYTVDPTEYEVDLAYEGQEVAEVTRDLTVQEQVKKQAFQLIKISEDGDQTETDLVEGAGFKVYLISSLSKVESGELQPSNGDQFTAEDFRGYDFSKEEVAVTYVDGKAVPVQELITDKKGYALSPELPYGLYVVEESTVPENLKAIDPFLVKVDEDSREPMVWRVFDDRPFEFLLKIVKKDAQTGNPVLKAGASYKIFDMEKEEYVEQTVFYPKKETISIFKTNEEGYLVTPEELKCSTYRIEEVKAPEGFVRQGYEMSLYEGKTVISPLEVTGKGSYKENAKEGIVITVSSDTAHQIDPDTGAVIVEVEQPNDEQVGSLTLTKTGEQPVEVKGDSLLAKAKRLAGKIKDAVTGEDTDTGVFHDFVYEESGVEGATFELYAKDTIYSPDGAKDEQGNPVIRYEKDDLVATLVTDKEGKAVVNNLSLGSYYLKETVAGDHFVLNPEQKEFTLTAKDDTQAVVYEGVAYKNERQKISISVEKKDAVTEEKLEGVIFGLYAREDILSQQGEVLVEKDTLLEKKATDENGQITFDCDLYHGKYYVKEEVRKPGYLPNEEIWEMDASYTDQNLAEIKLTKEVENQPTESQFTKTDATTGEELEGAKLQIIDKEGNIVEEWISAKEPHVVYGLPEGTYILHEELPPYAEGYVSAEDIEFEVKEDGSVTKVEMKDDYSKVEISKTDITTGEELEGAKLQILNKEGEILEEWVTDGKPHLAEKLPVGEELTLREITAPEGYEIAEDVKFTLEDTMEIQKVEMKDARTPETPGVPQTGDDHWKPILLFVLLGASAAGLMATMIYKKKHGKTEKADETKKEE</sequence>
<dbReference type="PANTHER" id="PTHR36108:SF13">
    <property type="entry name" value="COLOSSIN-B-RELATED"/>
    <property type="match status" value="1"/>
</dbReference>
<dbReference type="InterPro" id="IPR007921">
    <property type="entry name" value="CHAP_dom"/>
</dbReference>
<evidence type="ECO:0000256" key="2">
    <source>
        <dbReference type="ARBA" id="ARBA00022525"/>
    </source>
</evidence>
<keyword evidence="5" id="KW-1133">Transmembrane helix</keyword>
<organism evidence="9 10">
    <name type="scientific">Blautia parvula</name>
    <dbReference type="NCBI Taxonomy" id="2877527"/>
    <lineage>
        <taxon>Bacteria</taxon>
        <taxon>Bacillati</taxon>
        <taxon>Bacillota</taxon>
        <taxon>Clostridia</taxon>
        <taxon>Lachnospirales</taxon>
        <taxon>Lachnospiraceae</taxon>
        <taxon>Blautia</taxon>
    </lineage>
</organism>
<feature type="transmembrane region" description="Helical" evidence="5">
    <location>
        <begin position="1981"/>
        <end position="2000"/>
    </location>
</feature>
<dbReference type="InterPro" id="IPR041033">
    <property type="entry name" value="SpaA_PFL_dom_1"/>
</dbReference>
<gene>
    <name evidence="9" type="ORF">K340107D12_30600</name>
</gene>
<comment type="similarity">
    <text evidence="1">Belongs to the serine-aspartate repeat-containing protein (SDr) family.</text>
</comment>
<evidence type="ECO:0000313" key="10">
    <source>
        <dbReference type="Proteomes" id="UP001600941"/>
    </source>
</evidence>
<feature type="region of interest" description="Disordered" evidence="4">
    <location>
        <begin position="1"/>
        <end position="23"/>
    </location>
</feature>
<keyword evidence="5" id="KW-0812">Transmembrane</keyword>
<feature type="compositionally biased region" description="Basic and acidic residues" evidence="4">
    <location>
        <begin position="8"/>
        <end position="23"/>
    </location>
</feature>
<dbReference type="Gene3D" id="3.40.50.300">
    <property type="entry name" value="P-loop containing nucleotide triphosphate hydrolases"/>
    <property type="match status" value="1"/>
</dbReference>
<dbReference type="PANTHER" id="PTHR36108">
    <property type="entry name" value="COLOSSIN-B-RELATED"/>
    <property type="match status" value="1"/>
</dbReference>
<dbReference type="Gene3D" id="2.60.40.10">
    <property type="entry name" value="Immunoglobulins"/>
    <property type="match status" value="8"/>
</dbReference>
<name>A0ABQ0BUN7_9FIRM</name>
<dbReference type="Pfam" id="PF17802">
    <property type="entry name" value="SpaA"/>
    <property type="match status" value="8"/>
</dbReference>
<evidence type="ECO:0000259" key="6">
    <source>
        <dbReference type="Pfam" id="PF05257"/>
    </source>
</evidence>
<accession>A0ABQ0BUN7</accession>
<keyword evidence="5" id="KW-0472">Membrane</keyword>
<dbReference type="InterPro" id="IPR027417">
    <property type="entry name" value="P-loop_NTPase"/>
</dbReference>
<keyword evidence="2" id="KW-0964">Secreted</keyword>